<dbReference type="RefSeq" id="WP_195032522.1">
    <property type="nucleotide sequence ID" value="NZ_JADLRE010000005.1"/>
</dbReference>
<name>A0ABS0C9A2_9NOCA</name>
<proteinExistence type="predicted"/>
<organism evidence="2 3">
    <name type="scientific">Nocardia abscessus</name>
    <dbReference type="NCBI Taxonomy" id="120957"/>
    <lineage>
        <taxon>Bacteria</taxon>
        <taxon>Bacillati</taxon>
        <taxon>Actinomycetota</taxon>
        <taxon>Actinomycetes</taxon>
        <taxon>Mycobacteriales</taxon>
        <taxon>Nocardiaceae</taxon>
        <taxon>Nocardia</taxon>
    </lineage>
</organism>
<protein>
    <recommendedName>
        <fullName evidence="4">Prokaryotic phospholipase A2</fullName>
    </recommendedName>
</protein>
<evidence type="ECO:0000313" key="2">
    <source>
        <dbReference type="EMBL" id="MBF6225239.1"/>
    </source>
</evidence>
<dbReference type="Gene3D" id="1.20.90.10">
    <property type="entry name" value="Phospholipase A2 domain"/>
    <property type="match status" value="1"/>
</dbReference>
<dbReference type="InterPro" id="IPR036444">
    <property type="entry name" value="PLipase_A2_dom_sf"/>
</dbReference>
<evidence type="ECO:0008006" key="4">
    <source>
        <dbReference type="Google" id="ProtNLM"/>
    </source>
</evidence>
<evidence type="ECO:0000256" key="1">
    <source>
        <dbReference type="SAM" id="MobiDB-lite"/>
    </source>
</evidence>
<feature type="region of interest" description="Disordered" evidence="1">
    <location>
        <begin position="1"/>
        <end position="20"/>
    </location>
</feature>
<dbReference type="Proteomes" id="UP000807309">
    <property type="component" value="Unassembled WGS sequence"/>
</dbReference>
<keyword evidence="3" id="KW-1185">Reference proteome</keyword>
<dbReference type="EMBL" id="JADLRE010000005">
    <property type="protein sequence ID" value="MBF6225239.1"/>
    <property type="molecule type" value="Genomic_DNA"/>
</dbReference>
<evidence type="ECO:0000313" key="3">
    <source>
        <dbReference type="Proteomes" id="UP000807309"/>
    </source>
</evidence>
<comment type="caution">
    <text evidence="2">The sequence shown here is derived from an EMBL/GenBank/DDBJ whole genome shotgun (WGS) entry which is preliminary data.</text>
</comment>
<reference evidence="2 3" key="1">
    <citation type="submission" date="2020-10" db="EMBL/GenBank/DDBJ databases">
        <title>Identification of Nocardia species via Next-generation sequencing and recognition of intraspecies genetic diversity.</title>
        <authorList>
            <person name="Li P."/>
            <person name="Li P."/>
            <person name="Lu B."/>
        </authorList>
    </citation>
    <scope>NUCLEOTIDE SEQUENCE [LARGE SCALE GENOMIC DNA]</scope>
    <source>
        <strain evidence="2 3">N-11</strain>
    </source>
</reference>
<sequence>MSTPTSAGRETRSASAAGARNHSAAISSVTAHTRRYAALTATALTAVAATVFLAPAPRAAAAAAPIESTQVSAVVAELAGGGPGALTAIPPDFVASFGYRPSTLDGLLVNPRGDCSSPVTLPAEFDTACKAHDLGYDLLRYADQRGEPLGPWARQALDATLDRQMHQACAARVDPFSRARCDAMASIANTAVDLNSRRQDYGAPVVESLLGAADTGSTASWKLLGVLGAGIAGLSAVLVVRNRRSVPEAVADLPYGTGAAVVRR</sequence>
<gene>
    <name evidence="2" type="ORF">IU470_08965</name>
</gene>
<accession>A0ABS0C9A2</accession>
<dbReference type="SUPFAM" id="SSF48619">
    <property type="entry name" value="Phospholipase A2, PLA2"/>
    <property type="match status" value="1"/>
</dbReference>